<evidence type="ECO:0000256" key="3">
    <source>
        <dbReference type="ARBA" id="ARBA00023134"/>
    </source>
</evidence>
<dbReference type="CDD" id="cd01852">
    <property type="entry name" value="AIG1"/>
    <property type="match status" value="1"/>
</dbReference>
<proteinExistence type="inferred from homology"/>
<organism evidence="6 7">
    <name type="scientific">Brassica cretica</name>
    <name type="common">Mustard</name>
    <dbReference type="NCBI Taxonomy" id="69181"/>
    <lineage>
        <taxon>Eukaryota</taxon>
        <taxon>Viridiplantae</taxon>
        <taxon>Streptophyta</taxon>
        <taxon>Embryophyta</taxon>
        <taxon>Tracheophyta</taxon>
        <taxon>Spermatophyta</taxon>
        <taxon>Magnoliopsida</taxon>
        <taxon>eudicotyledons</taxon>
        <taxon>Gunneridae</taxon>
        <taxon>Pentapetalae</taxon>
        <taxon>rosids</taxon>
        <taxon>malvids</taxon>
        <taxon>Brassicales</taxon>
        <taxon>Brassicaceae</taxon>
        <taxon>Brassiceae</taxon>
        <taxon>Brassica</taxon>
    </lineage>
</organism>
<dbReference type="Pfam" id="PF04548">
    <property type="entry name" value="AIG1"/>
    <property type="match status" value="2"/>
</dbReference>
<comment type="caution">
    <text evidence="6">The sequence shown here is derived from an EMBL/GenBank/DDBJ whole genome shotgun (WGS) entry which is preliminary data.</text>
</comment>
<evidence type="ECO:0000256" key="1">
    <source>
        <dbReference type="ARBA" id="ARBA00008535"/>
    </source>
</evidence>
<accession>A0A8S9SBU0</accession>
<dbReference type="PANTHER" id="PTHR10903:SF184">
    <property type="entry name" value="GTP-BINDING PROTEIN A"/>
    <property type="match status" value="1"/>
</dbReference>
<comment type="similarity">
    <text evidence="1">Belongs to the TRAFAC class TrmE-Era-EngA-EngB-Septin-like GTPase superfamily. AIG1/Toc34/Toc159-like paraseptin GTPase family. IAN subfamily.</text>
</comment>
<evidence type="ECO:0000313" key="7">
    <source>
        <dbReference type="Proteomes" id="UP000712600"/>
    </source>
</evidence>
<evidence type="ECO:0000313" key="6">
    <source>
        <dbReference type="EMBL" id="KAF3590148.1"/>
    </source>
</evidence>
<keyword evidence="3" id="KW-0342">GTP-binding</keyword>
<evidence type="ECO:0000259" key="5">
    <source>
        <dbReference type="PROSITE" id="PS51720"/>
    </source>
</evidence>
<name>A0A8S9SBU0_BRACR</name>
<keyword evidence="4" id="KW-0175">Coiled coil</keyword>
<protein>
    <recommendedName>
        <fullName evidence="5">AIG1-type G domain-containing protein</fullName>
    </recommendedName>
</protein>
<evidence type="ECO:0000256" key="4">
    <source>
        <dbReference type="SAM" id="Coils"/>
    </source>
</evidence>
<keyword evidence="2" id="KW-0547">Nucleotide-binding</keyword>
<reference evidence="6" key="1">
    <citation type="submission" date="2019-12" db="EMBL/GenBank/DDBJ databases">
        <title>Genome sequencing and annotation of Brassica cretica.</title>
        <authorList>
            <person name="Studholme D.J."/>
            <person name="Sarris P."/>
        </authorList>
    </citation>
    <scope>NUCLEOTIDE SEQUENCE</scope>
    <source>
        <strain evidence="6">PFS-109/04</strain>
        <tissue evidence="6">Leaf</tissue>
    </source>
</reference>
<dbReference type="FunFam" id="3.40.50.300:FF:000840">
    <property type="entry name" value="Immune-associated nucleotide-binding protein 9"/>
    <property type="match status" value="1"/>
</dbReference>
<dbReference type="InterPro" id="IPR027417">
    <property type="entry name" value="P-loop_NTPase"/>
</dbReference>
<dbReference type="PROSITE" id="PS51720">
    <property type="entry name" value="G_AIG1"/>
    <property type="match status" value="1"/>
</dbReference>
<dbReference type="AlphaFoldDB" id="A0A8S9SBU0"/>
<dbReference type="GO" id="GO:0005525">
    <property type="term" value="F:GTP binding"/>
    <property type="evidence" value="ECO:0007669"/>
    <property type="project" value="UniProtKB-KW"/>
</dbReference>
<sequence>MGGDMMEDDWEFASSSNPNRTLVLVGRTGNGKSATGNSILGKKTFKSKASSRGVTSTSELRRVVQEDGQIINVIDTPEITYMSLYKMGGDMMEDDWEFASSSNPNRTLVLVGRTGNGKSATGNSILGKKTFKSKASSRGVTSTSELRRVVQEDGQIINVIDTPGLFDLSTAAEFIGKEIVRCITLAEGGIHAVLLVFTVRGRPTDEEQSVLYHLQTLFGSKISDYMIIVFTGGDDLEDNDETLEDYLGQECPEFLKEILELCDNRMVLFDNKTTNKRKKAEQVQKLLSLVDSVARKNNGKPFTDELFHELQEEAIKLRDQKKEVESLKGYSKSEISEFKKQIEISYDRQLSRITEMVETKLKETAKRLEKQLGEEQAARLEAEERANEVQKRSSDEIKKLRENLERAERETKELQRKLGKCINL</sequence>
<feature type="coiled-coil region" evidence="4">
    <location>
        <begin position="358"/>
        <end position="424"/>
    </location>
</feature>
<dbReference type="Gene3D" id="3.40.50.300">
    <property type="entry name" value="P-loop containing nucleotide triphosphate hydrolases"/>
    <property type="match status" value="2"/>
</dbReference>
<dbReference type="SUPFAM" id="SSF52540">
    <property type="entry name" value="P-loop containing nucleoside triphosphate hydrolases"/>
    <property type="match status" value="2"/>
</dbReference>
<gene>
    <name evidence="6" type="ORF">F2Q69_00030143</name>
</gene>
<evidence type="ECO:0000256" key="2">
    <source>
        <dbReference type="ARBA" id="ARBA00022741"/>
    </source>
</evidence>
<dbReference type="Proteomes" id="UP000712600">
    <property type="component" value="Unassembled WGS sequence"/>
</dbReference>
<dbReference type="EMBL" id="QGKX02000088">
    <property type="protein sequence ID" value="KAF3590148.1"/>
    <property type="molecule type" value="Genomic_DNA"/>
</dbReference>
<feature type="domain" description="AIG1-type G" evidence="5">
    <location>
        <begin position="103"/>
        <end position="311"/>
    </location>
</feature>
<dbReference type="PANTHER" id="PTHR10903">
    <property type="entry name" value="GTPASE, IMAP FAMILY MEMBER-RELATED"/>
    <property type="match status" value="1"/>
</dbReference>
<dbReference type="InterPro" id="IPR045058">
    <property type="entry name" value="GIMA/IAN/Toc"/>
</dbReference>
<dbReference type="InterPro" id="IPR006703">
    <property type="entry name" value="G_AIG1"/>
</dbReference>